<dbReference type="PANTHER" id="PTHR43685">
    <property type="entry name" value="GLYCOSYLTRANSFERASE"/>
    <property type="match status" value="1"/>
</dbReference>
<dbReference type="AlphaFoldDB" id="A0A1C3SYW2"/>
<dbReference type="InterPro" id="IPR029044">
    <property type="entry name" value="Nucleotide-diphossugar_trans"/>
</dbReference>
<keyword evidence="2" id="KW-0808">Transferase</keyword>
<name>A0A1C3SYW2_KLEPN</name>
<reference evidence="2" key="1">
    <citation type="submission" date="2016-07" db="EMBL/GenBank/DDBJ databases">
        <authorList>
            <person name="Informatics P."/>
        </authorList>
    </citation>
    <scope>NUCLEOTIDE SEQUENCE</scope>
    <source>
        <strain evidence="2">KL132</strain>
    </source>
</reference>
<protein>
    <submittedName>
        <fullName evidence="2">Glycosyltransferase</fullName>
    </submittedName>
</protein>
<feature type="domain" description="Glycosyltransferase 2-like" evidence="1">
    <location>
        <begin position="18"/>
        <end position="147"/>
    </location>
</feature>
<reference evidence="2" key="2">
    <citation type="submission" date="2016-08" db="EMBL/GenBank/DDBJ databases">
        <title>Klebsiella loci capsule.</title>
        <authorList>
            <person name="Holt K.E."/>
            <person name="Thomson N.R."/>
        </authorList>
    </citation>
    <scope>NUCLEOTIDE SEQUENCE</scope>
    <source>
        <strain evidence="2">KL132</strain>
    </source>
</reference>
<evidence type="ECO:0000313" key="2">
    <source>
        <dbReference type="EMBL" id="SCA95824.1"/>
    </source>
</evidence>
<sequence>MKKIYYERLGVIMDNSISVYIPTHNRPEMLDRALASLLEQTYKNFQVLVCNDGSVKNYSDVIDKYKFLFKDFVYIENDYPKGACNARNRLINIADGEFITGLDDDDEFLPSRLEDFIMAPQLNRYAFLSAGHYTRTSKGTFRQNVSEGEIFLHDLLSKNIVGNQVFVKTELFKKSGGFDETFPAWQDYDAWVQLTKLAGNGYKIEKYNYRWNVDHEEGRISNSPKAKQGYNMFLEKHKELLTEKNIRDLYIQDVINRNDVISLQWLLKNIDQDVIKTALKYKVKKMVPGLKEWIYKT</sequence>
<dbReference type="GO" id="GO:0016740">
    <property type="term" value="F:transferase activity"/>
    <property type="evidence" value="ECO:0007669"/>
    <property type="project" value="UniProtKB-KW"/>
</dbReference>
<dbReference type="CDD" id="cd00761">
    <property type="entry name" value="Glyco_tranf_GTA_type"/>
    <property type="match status" value="1"/>
</dbReference>
<dbReference type="InterPro" id="IPR001173">
    <property type="entry name" value="Glyco_trans_2-like"/>
</dbReference>
<dbReference type="EMBL" id="LT603708">
    <property type="protein sequence ID" value="SCA95824.1"/>
    <property type="molecule type" value="Genomic_DNA"/>
</dbReference>
<dbReference type="PANTHER" id="PTHR43685:SF2">
    <property type="entry name" value="GLYCOSYLTRANSFERASE 2-LIKE DOMAIN-CONTAINING PROTEIN"/>
    <property type="match status" value="1"/>
</dbReference>
<gene>
    <name evidence="2" type="primary">wcaN</name>
    <name evidence="2" type="synonym">KL132_00008</name>
</gene>
<organism evidence="2">
    <name type="scientific">Klebsiella pneumoniae</name>
    <dbReference type="NCBI Taxonomy" id="573"/>
    <lineage>
        <taxon>Bacteria</taxon>
        <taxon>Pseudomonadati</taxon>
        <taxon>Pseudomonadota</taxon>
        <taxon>Gammaproteobacteria</taxon>
        <taxon>Enterobacterales</taxon>
        <taxon>Enterobacteriaceae</taxon>
        <taxon>Klebsiella/Raoultella group</taxon>
        <taxon>Klebsiella</taxon>
        <taxon>Klebsiella pneumoniae complex</taxon>
    </lineage>
</organism>
<dbReference type="Gene3D" id="3.90.550.10">
    <property type="entry name" value="Spore Coat Polysaccharide Biosynthesis Protein SpsA, Chain A"/>
    <property type="match status" value="1"/>
</dbReference>
<dbReference type="InterPro" id="IPR050834">
    <property type="entry name" value="Glycosyltransf_2"/>
</dbReference>
<accession>A0A1C3SYW2</accession>
<dbReference type="SUPFAM" id="SSF53448">
    <property type="entry name" value="Nucleotide-diphospho-sugar transferases"/>
    <property type="match status" value="1"/>
</dbReference>
<evidence type="ECO:0000259" key="1">
    <source>
        <dbReference type="Pfam" id="PF00535"/>
    </source>
</evidence>
<dbReference type="Pfam" id="PF00535">
    <property type="entry name" value="Glycos_transf_2"/>
    <property type="match status" value="1"/>
</dbReference>
<proteinExistence type="predicted"/>